<name>A0A498IIT2_MALDO</name>
<dbReference type="EMBL" id="RDQH01000338">
    <property type="protein sequence ID" value="RXH81143.1"/>
    <property type="molecule type" value="Genomic_DNA"/>
</dbReference>
<feature type="region of interest" description="Disordered" evidence="1">
    <location>
        <begin position="16"/>
        <end position="88"/>
    </location>
</feature>
<evidence type="ECO:0000256" key="1">
    <source>
        <dbReference type="SAM" id="MobiDB-lite"/>
    </source>
</evidence>
<protein>
    <submittedName>
        <fullName evidence="2">Uncharacterized protein</fullName>
    </submittedName>
</protein>
<accession>A0A498IIT2</accession>
<organism evidence="2 3">
    <name type="scientific">Malus domestica</name>
    <name type="common">Apple</name>
    <name type="synonym">Pyrus malus</name>
    <dbReference type="NCBI Taxonomy" id="3750"/>
    <lineage>
        <taxon>Eukaryota</taxon>
        <taxon>Viridiplantae</taxon>
        <taxon>Streptophyta</taxon>
        <taxon>Embryophyta</taxon>
        <taxon>Tracheophyta</taxon>
        <taxon>Spermatophyta</taxon>
        <taxon>Magnoliopsida</taxon>
        <taxon>eudicotyledons</taxon>
        <taxon>Gunneridae</taxon>
        <taxon>Pentapetalae</taxon>
        <taxon>rosids</taxon>
        <taxon>fabids</taxon>
        <taxon>Rosales</taxon>
        <taxon>Rosaceae</taxon>
        <taxon>Amygdaloideae</taxon>
        <taxon>Maleae</taxon>
        <taxon>Malus</taxon>
    </lineage>
</organism>
<sequence length="88" mass="10073">MRVKKPVLTQNLLELQQRHEEDHTDDQPDAASDANQDHDQIEGTQKKDQEAIADTKLIKNTEKEQIDGNVKPLFEIPDPIPPMSDLFQ</sequence>
<keyword evidence="3" id="KW-1185">Reference proteome</keyword>
<comment type="caution">
    <text evidence="2">The sequence shown here is derived from an EMBL/GenBank/DDBJ whole genome shotgun (WGS) entry which is preliminary data.</text>
</comment>
<gene>
    <name evidence="2" type="ORF">DVH24_005057</name>
</gene>
<feature type="compositionally biased region" description="Basic and acidic residues" evidence="1">
    <location>
        <begin position="35"/>
        <end position="50"/>
    </location>
</feature>
<evidence type="ECO:0000313" key="2">
    <source>
        <dbReference type="EMBL" id="RXH81143.1"/>
    </source>
</evidence>
<reference evidence="2 3" key="1">
    <citation type="submission" date="2018-10" db="EMBL/GenBank/DDBJ databases">
        <title>A high-quality apple genome assembly.</title>
        <authorList>
            <person name="Hu J."/>
        </authorList>
    </citation>
    <scope>NUCLEOTIDE SEQUENCE [LARGE SCALE GENOMIC DNA]</scope>
    <source>
        <strain evidence="3">cv. HFTH1</strain>
        <tissue evidence="2">Young leaf</tissue>
    </source>
</reference>
<proteinExistence type="predicted"/>
<evidence type="ECO:0000313" key="3">
    <source>
        <dbReference type="Proteomes" id="UP000290289"/>
    </source>
</evidence>
<feature type="compositionally biased region" description="Basic and acidic residues" evidence="1">
    <location>
        <begin position="56"/>
        <end position="66"/>
    </location>
</feature>
<dbReference type="Proteomes" id="UP000290289">
    <property type="component" value="Chromosome 12"/>
</dbReference>
<dbReference type="AlphaFoldDB" id="A0A498IIT2"/>
<feature type="compositionally biased region" description="Basic and acidic residues" evidence="1">
    <location>
        <begin position="16"/>
        <end position="26"/>
    </location>
</feature>